<comment type="similarity">
    <text evidence="1 7">Belongs to the bacterial ribosomal protein bL9 family.</text>
</comment>
<dbReference type="NCBIfam" id="TIGR00158">
    <property type="entry name" value="L9"/>
    <property type="match status" value="1"/>
</dbReference>
<dbReference type="InterPro" id="IPR020069">
    <property type="entry name" value="Ribosomal_bL9_C"/>
</dbReference>
<dbReference type="Proteomes" id="UP000886743">
    <property type="component" value="Unassembled WGS sequence"/>
</dbReference>
<dbReference type="PROSITE" id="PS00651">
    <property type="entry name" value="RIBOSOMAL_L9"/>
    <property type="match status" value="1"/>
</dbReference>
<sequence>MKVILQADVKGKGKKGDIKEVSDGYARNFLFPRGLAVAANAANLNTIKGQKEAQAFHKEQEKDEALAMKEKIDAASVTLTAKAGENGKLFGSITNKDVAEALKMQQHLVVDKKKFHMPDGIKTVGTTEVEVRIYPEISAKLKVIVQAQ</sequence>
<dbReference type="FunFam" id="3.40.5.10:FF:000002">
    <property type="entry name" value="50S ribosomal protein L9"/>
    <property type="match status" value="1"/>
</dbReference>
<dbReference type="GO" id="GO:0005840">
    <property type="term" value="C:ribosome"/>
    <property type="evidence" value="ECO:0007669"/>
    <property type="project" value="UniProtKB-KW"/>
</dbReference>
<evidence type="ECO:0000256" key="4">
    <source>
        <dbReference type="ARBA" id="ARBA00022980"/>
    </source>
</evidence>
<evidence type="ECO:0000256" key="1">
    <source>
        <dbReference type="ARBA" id="ARBA00010605"/>
    </source>
</evidence>
<gene>
    <name evidence="7" type="primary">rplI</name>
    <name evidence="9" type="ORF">IAC74_02350</name>
</gene>
<protein>
    <recommendedName>
        <fullName evidence="6 7">Large ribosomal subunit protein bL9</fullName>
    </recommendedName>
</protein>
<dbReference type="GO" id="GO:0006412">
    <property type="term" value="P:translation"/>
    <property type="evidence" value="ECO:0007669"/>
    <property type="project" value="UniProtKB-UniRule"/>
</dbReference>
<keyword evidence="2 7" id="KW-0699">rRNA-binding</keyword>
<evidence type="ECO:0000256" key="7">
    <source>
        <dbReference type="HAMAP-Rule" id="MF_00503"/>
    </source>
</evidence>
<dbReference type="InterPro" id="IPR020070">
    <property type="entry name" value="Ribosomal_bL9_N"/>
</dbReference>
<dbReference type="GO" id="GO:0003735">
    <property type="term" value="F:structural constituent of ribosome"/>
    <property type="evidence" value="ECO:0007669"/>
    <property type="project" value="InterPro"/>
</dbReference>
<evidence type="ECO:0000256" key="5">
    <source>
        <dbReference type="ARBA" id="ARBA00023274"/>
    </source>
</evidence>
<dbReference type="SUPFAM" id="SSF55653">
    <property type="entry name" value="Ribosomal protein L9 C-domain"/>
    <property type="match status" value="1"/>
</dbReference>
<comment type="function">
    <text evidence="7">Binds to the 23S rRNA.</text>
</comment>
<keyword evidence="4 7" id="KW-0689">Ribosomal protein</keyword>
<feature type="domain" description="Ribosomal protein L9" evidence="8">
    <location>
        <begin position="13"/>
        <end position="40"/>
    </location>
</feature>
<dbReference type="Gene3D" id="3.10.430.100">
    <property type="entry name" value="Ribosomal protein L9, C-terminal domain"/>
    <property type="match status" value="1"/>
</dbReference>
<dbReference type="GO" id="GO:0019843">
    <property type="term" value="F:rRNA binding"/>
    <property type="evidence" value="ECO:0007669"/>
    <property type="project" value="UniProtKB-UniRule"/>
</dbReference>
<evidence type="ECO:0000256" key="6">
    <source>
        <dbReference type="ARBA" id="ARBA00035292"/>
    </source>
</evidence>
<reference evidence="9" key="1">
    <citation type="submission" date="2020-10" db="EMBL/GenBank/DDBJ databases">
        <authorList>
            <person name="Gilroy R."/>
        </authorList>
    </citation>
    <scope>NUCLEOTIDE SEQUENCE</scope>
    <source>
        <strain evidence="9">4920</strain>
    </source>
</reference>
<reference evidence="9" key="2">
    <citation type="journal article" date="2021" name="PeerJ">
        <title>Extensive microbial diversity within the chicken gut microbiome revealed by metagenomics and culture.</title>
        <authorList>
            <person name="Gilroy R."/>
            <person name="Ravi A."/>
            <person name="Getino M."/>
            <person name="Pursley I."/>
            <person name="Horton D.L."/>
            <person name="Alikhan N.F."/>
            <person name="Baker D."/>
            <person name="Gharbi K."/>
            <person name="Hall N."/>
            <person name="Watson M."/>
            <person name="Adriaenssens E.M."/>
            <person name="Foster-Nyarko E."/>
            <person name="Jarju S."/>
            <person name="Secka A."/>
            <person name="Antonio M."/>
            <person name="Oren A."/>
            <person name="Chaudhuri R.R."/>
            <person name="La Ragione R."/>
            <person name="Hildebrand F."/>
            <person name="Pallen M.J."/>
        </authorList>
    </citation>
    <scope>NUCLEOTIDE SEQUENCE</scope>
    <source>
        <strain evidence="9">4920</strain>
    </source>
</reference>
<dbReference type="AlphaFoldDB" id="A0A9D1NGU5"/>
<evidence type="ECO:0000313" key="10">
    <source>
        <dbReference type="Proteomes" id="UP000886743"/>
    </source>
</evidence>
<dbReference type="Gene3D" id="3.40.5.10">
    <property type="entry name" value="Ribosomal protein L9, N-terminal domain"/>
    <property type="match status" value="1"/>
</dbReference>
<evidence type="ECO:0000313" key="9">
    <source>
        <dbReference type="EMBL" id="HIV02389.1"/>
    </source>
</evidence>
<evidence type="ECO:0000259" key="8">
    <source>
        <dbReference type="PROSITE" id="PS00651"/>
    </source>
</evidence>
<dbReference type="InterPro" id="IPR000244">
    <property type="entry name" value="Ribosomal_bL9"/>
</dbReference>
<dbReference type="PANTHER" id="PTHR21368">
    <property type="entry name" value="50S RIBOSOMAL PROTEIN L9"/>
    <property type="match status" value="1"/>
</dbReference>
<dbReference type="Pfam" id="PF01281">
    <property type="entry name" value="Ribosomal_L9_N"/>
    <property type="match status" value="1"/>
</dbReference>
<dbReference type="InterPro" id="IPR020594">
    <property type="entry name" value="Ribosomal_bL9_bac/chp"/>
</dbReference>
<dbReference type="HAMAP" id="MF_00503">
    <property type="entry name" value="Ribosomal_bL9"/>
    <property type="match status" value="1"/>
</dbReference>
<evidence type="ECO:0000256" key="2">
    <source>
        <dbReference type="ARBA" id="ARBA00022730"/>
    </source>
</evidence>
<organism evidence="9 10">
    <name type="scientific">Candidatus Aphodoplasma excrementigallinarum</name>
    <dbReference type="NCBI Taxonomy" id="2840673"/>
    <lineage>
        <taxon>Bacteria</taxon>
        <taxon>Bacillati</taxon>
        <taxon>Bacillota</taxon>
        <taxon>Clostridia</taxon>
        <taxon>Eubacteriales</taxon>
        <taxon>Candidatus Aphodoplasma</taxon>
    </lineage>
</organism>
<name>A0A9D1NGU5_9FIRM</name>
<evidence type="ECO:0000256" key="3">
    <source>
        <dbReference type="ARBA" id="ARBA00022884"/>
    </source>
</evidence>
<accession>A0A9D1NGU5</accession>
<dbReference type="InterPro" id="IPR036791">
    <property type="entry name" value="Ribosomal_bL9_C_sf"/>
</dbReference>
<keyword evidence="3 7" id="KW-0694">RNA-binding</keyword>
<dbReference type="Pfam" id="PF03948">
    <property type="entry name" value="Ribosomal_L9_C"/>
    <property type="match status" value="1"/>
</dbReference>
<dbReference type="InterPro" id="IPR036935">
    <property type="entry name" value="Ribosomal_bL9_N_sf"/>
</dbReference>
<dbReference type="SUPFAM" id="SSF55658">
    <property type="entry name" value="L9 N-domain-like"/>
    <property type="match status" value="1"/>
</dbReference>
<proteinExistence type="inferred from homology"/>
<dbReference type="EMBL" id="DVOF01000068">
    <property type="protein sequence ID" value="HIV02389.1"/>
    <property type="molecule type" value="Genomic_DNA"/>
</dbReference>
<dbReference type="GO" id="GO:1990904">
    <property type="term" value="C:ribonucleoprotein complex"/>
    <property type="evidence" value="ECO:0007669"/>
    <property type="project" value="UniProtKB-KW"/>
</dbReference>
<comment type="caution">
    <text evidence="9">The sequence shown here is derived from an EMBL/GenBank/DDBJ whole genome shotgun (WGS) entry which is preliminary data.</text>
</comment>
<keyword evidence="5 7" id="KW-0687">Ribonucleoprotein</keyword>
<dbReference type="InterPro" id="IPR009027">
    <property type="entry name" value="Ribosomal_bL9/RNase_H1_N"/>
</dbReference>